<feature type="compositionally biased region" description="Basic and acidic residues" evidence="1">
    <location>
        <begin position="119"/>
        <end position="129"/>
    </location>
</feature>
<name>A0A8A0WHV8_PUYRA</name>
<dbReference type="PANTHER" id="PTHR37696">
    <property type="entry name" value="ADENYLOSUCCINATE SYNTHETASE-RELATED"/>
    <property type="match status" value="1"/>
</dbReference>
<feature type="region of interest" description="Disordered" evidence="1">
    <location>
        <begin position="119"/>
        <end position="143"/>
    </location>
</feature>
<sequence length="143" mass="16265">MRSFFAKQLFFVDHRGPFLVGPTHQDGERSRVFFSSYRLTYAVRIIEHGHKRSDTDTKMPVDPRTDKLIRRTAMVGSATAAYFLLASDYAPNPNALDPIKKAIESARFSVKSFVFGSDKDAREDEKENSKFTNNTKKHNSSAE</sequence>
<protein>
    <submittedName>
        <fullName evidence="2">Uncharacterized protein</fullName>
    </submittedName>
</protein>
<organism evidence="2">
    <name type="scientific">Puya raimondii</name>
    <name type="common">Queen of the Andes</name>
    <dbReference type="NCBI Taxonomy" id="112807"/>
    <lineage>
        <taxon>Eukaryota</taxon>
        <taxon>Viridiplantae</taxon>
        <taxon>Streptophyta</taxon>
        <taxon>Embryophyta</taxon>
        <taxon>Tracheophyta</taxon>
        <taxon>Spermatophyta</taxon>
        <taxon>Magnoliopsida</taxon>
        <taxon>Liliopsida</taxon>
        <taxon>Poales</taxon>
        <taxon>Bromeliaceae</taxon>
        <taxon>Puyoideae</taxon>
        <taxon>Puya</taxon>
    </lineage>
</organism>
<dbReference type="EMBL" id="MW125517">
    <property type="protein sequence ID" value="QSQ68593.1"/>
    <property type="molecule type" value="Genomic_DNA"/>
</dbReference>
<proteinExistence type="predicted"/>
<evidence type="ECO:0000256" key="1">
    <source>
        <dbReference type="SAM" id="MobiDB-lite"/>
    </source>
</evidence>
<reference evidence="2" key="1">
    <citation type="submission" date="2020-10" db="EMBL/GenBank/DDBJ databases">
        <authorList>
            <person name="Yuan Z."/>
            <person name="Wang Y."/>
            <person name="Liu Q."/>
            <person name="Liu L."/>
            <person name="Li X."/>
        </authorList>
    </citation>
    <scope>NUCLEOTIDE SEQUENCE</scope>
</reference>
<dbReference type="PANTHER" id="PTHR37696:SF1">
    <property type="entry name" value="ADENYLOSUCCINATE SYNTHETASE-RELATED"/>
    <property type="match status" value="1"/>
</dbReference>
<dbReference type="AlphaFoldDB" id="A0A8A0WHV8"/>
<evidence type="ECO:0000313" key="2">
    <source>
        <dbReference type="EMBL" id="QSQ68593.1"/>
    </source>
</evidence>
<accession>A0A8A0WHV8</accession>